<dbReference type="InterPro" id="IPR017941">
    <property type="entry name" value="Rieske_2Fe-2S"/>
</dbReference>
<dbReference type="RefSeq" id="WP_345348337.1">
    <property type="nucleotide sequence ID" value="NZ_BAABFB010000059.1"/>
</dbReference>
<gene>
    <name evidence="13" type="ORF">GCM10023094_37240</name>
</gene>
<dbReference type="Proteomes" id="UP001501183">
    <property type="component" value="Unassembled WGS sequence"/>
</dbReference>
<dbReference type="Pfam" id="PF19298">
    <property type="entry name" value="KshA_C"/>
    <property type="match status" value="1"/>
</dbReference>
<keyword evidence="6" id="KW-0408">Iron</keyword>
<keyword evidence="14" id="KW-1185">Reference proteome</keyword>
<evidence type="ECO:0000256" key="8">
    <source>
        <dbReference type="ARBA" id="ARBA00023098"/>
    </source>
</evidence>
<dbReference type="SUPFAM" id="SSF55961">
    <property type="entry name" value="Bet v1-like"/>
    <property type="match status" value="1"/>
</dbReference>
<dbReference type="SUPFAM" id="SSF50022">
    <property type="entry name" value="ISP domain"/>
    <property type="match status" value="1"/>
</dbReference>
<organism evidence="13 14">
    <name type="scientific">Rhodococcus olei</name>
    <dbReference type="NCBI Taxonomy" id="2161675"/>
    <lineage>
        <taxon>Bacteria</taxon>
        <taxon>Bacillati</taxon>
        <taxon>Actinomycetota</taxon>
        <taxon>Actinomycetes</taxon>
        <taxon>Mycobacteriales</taxon>
        <taxon>Nocardiaceae</taxon>
        <taxon>Rhodococcus</taxon>
    </lineage>
</organism>
<keyword evidence="3" id="KW-0479">Metal-binding</keyword>
<keyword evidence="5" id="KW-0560">Oxidoreductase</keyword>
<evidence type="ECO:0000256" key="9">
    <source>
        <dbReference type="ARBA" id="ARBA00023221"/>
    </source>
</evidence>
<dbReference type="InterPro" id="IPR050584">
    <property type="entry name" value="Cholesterol_7-desaturase"/>
</dbReference>
<evidence type="ECO:0000256" key="5">
    <source>
        <dbReference type="ARBA" id="ARBA00023002"/>
    </source>
</evidence>
<keyword evidence="4" id="KW-0442">Lipid degradation</keyword>
<evidence type="ECO:0000256" key="3">
    <source>
        <dbReference type="ARBA" id="ARBA00022723"/>
    </source>
</evidence>
<protein>
    <recommendedName>
        <fullName evidence="10">Rieske-type oxygenase</fullName>
    </recommendedName>
</protein>
<comment type="cofactor">
    <cofactor evidence="1">
        <name>Fe cation</name>
        <dbReference type="ChEBI" id="CHEBI:24875"/>
    </cofactor>
</comment>
<evidence type="ECO:0000313" key="13">
    <source>
        <dbReference type="EMBL" id="GAA4484303.1"/>
    </source>
</evidence>
<evidence type="ECO:0000256" key="1">
    <source>
        <dbReference type="ARBA" id="ARBA00001962"/>
    </source>
</evidence>
<dbReference type="Gene3D" id="3.90.380.10">
    <property type="entry name" value="Naphthalene 1,2-dioxygenase Alpha Subunit, Chain A, domain 1"/>
    <property type="match status" value="1"/>
</dbReference>
<feature type="domain" description="Rieske" evidence="12">
    <location>
        <begin position="27"/>
        <end position="129"/>
    </location>
</feature>
<keyword evidence="2" id="KW-0001">2Fe-2S</keyword>
<dbReference type="InterPro" id="IPR036922">
    <property type="entry name" value="Rieske_2Fe-2S_sf"/>
</dbReference>
<dbReference type="Gene3D" id="2.102.10.10">
    <property type="entry name" value="Rieske [2Fe-2S] iron-sulphur domain"/>
    <property type="match status" value="1"/>
</dbReference>
<dbReference type="CDD" id="cd03531">
    <property type="entry name" value="Rieske_RO_Alpha_KSH"/>
    <property type="match status" value="1"/>
</dbReference>
<evidence type="ECO:0000313" key="14">
    <source>
        <dbReference type="Proteomes" id="UP001501183"/>
    </source>
</evidence>
<dbReference type="PROSITE" id="PS51296">
    <property type="entry name" value="RIESKE"/>
    <property type="match status" value="1"/>
</dbReference>
<dbReference type="PANTHER" id="PTHR21266">
    <property type="entry name" value="IRON-SULFUR DOMAIN CONTAINING PROTEIN"/>
    <property type="match status" value="1"/>
</dbReference>
<dbReference type="PANTHER" id="PTHR21266:SF60">
    <property type="entry name" value="3-KETOSTEROID-9-ALPHA-MONOOXYGENASE, OXYGENASE COMPONENT"/>
    <property type="match status" value="1"/>
</dbReference>
<comment type="caution">
    <text evidence="13">The sequence shown here is derived from an EMBL/GenBank/DDBJ whole genome shotgun (WGS) entry which is preliminary data.</text>
</comment>
<sequence length="383" mass="43113">MTTVTNDGDEIREIDGGAVPQRFARGWHCIGLSRDFNDGNPHPVNAFGTKLVVFADSEGKLNVLDAYCRHMGGDLSQGTVKGDSVACPFHDWRWGGNGKCTGIPYARRVPPLARTRTWPVLDQDGLLFVYHDPEGNPPPAEVTPPRIPGALADDWTDWKGFKQTVVHTNVRELIDNNVDMAHFFYVHGSFPTFFRNVFEGHVAAQYMNGVARDDIRPPARPGEPRVLGNSSAAAYYGPAFMIDELTYHYDGFDTEAVLLNCHYPIDADTFVLTYGVIVRYSEHLDPGAAAKLADGMSTFINKGFEQDVEIWRTKTRIDNPLLCEEDGPVYQLRRWYQQFYVDAADVTPDMTDRFEFELDTTKPVASWQREVEENLARRSARQG</sequence>
<evidence type="ECO:0000256" key="10">
    <source>
        <dbReference type="ARBA" id="ARBA00030944"/>
    </source>
</evidence>
<evidence type="ECO:0000256" key="4">
    <source>
        <dbReference type="ARBA" id="ARBA00022963"/>
    </source>
</evidence>
<accession>A0ABP8PD39</accession>
<proteinExistence type="predicted"/>
<keyword evidence="8" id="KW-0443">Lipid metabolism</keyword>
<dbReference type="EMBL" id="BAABFB010000059">
    <property type="protein sequence ID" value="GAA4484303.1"/>
    <property type="molecule type" value="Genomic_DNA"/>
</dbReference>
<evidence type="ECO:0000259" key="12">
    <source>
        <dbReference type="PROSITE" id="PS51296"/>
    </source>
</evidence>
<keyword evidence="9" id="KW-0753">Steroid metabolism</keyword>
<dbReference type="InterPro" id="IPR045605">
    <property type="entry name" value="KshA-like_C"/>
</dbReference>
<evidence type="ECO:0000256" key="11">
    <source>
        <dbReference type="ARBA" id="ARBA00046982"/>
    </source>
</evidence>
<reference evidence="14" key="1">
    <citation type="journal article" date="2019" name="Int. J. Syst. Evol. Microbiol.">
        <title>The Global Catalogue of Microorganisms (GCM) 10K type strain sequencing project: providing services to taxonomists for standard genome sequencing and annotation.</title>
        <authorList>
            <consortium name="The Broad Institute Genomics Platform"/>
            <consortium name="The Broad Institute Genome Sequencing Center for Infectious Disease"/>
            <person name="Wu L."/>
            <person name="Ma J."/>
        </authorList>
    </citation>
    <scope>NUCLEOTIDE SEQUENCE [LARGE SCALE GENOMIC DNA]</scope>
    <source>
        <strain evidence="14">JCM 32206</strain>
    </source>
</reference>
<dbReference type="Pfam" id="PF00355">
    <property type="entry name" value="Rieske"/>
    <property type="match status" value="1"/>
</dbReference>
<evidence type="ECO:0000256" key="2">
    <source>
        <dbReference type="ARBA" id="ARBA00022714"/>
    </source>
</evidence>
<evidence type="ECO:0000256" key="7">
    <source>
        <dbReference type="ARBA" id="ARBA00023014"/>
    </source>
</evidence>
<evidence type="ECO:0000256" key="6">
    <source>
        <dbReference type="ARBA" id="ARBA00023004"/>
    </source>
</evidence>
<keyword evidence="7" id="KW-0411">Iron-sulfur</keyword>
<comment type="subunit">
    <text evidence="11">Homotrimer. The two-component system 3-ketosteroid-9-alpha-monooxygenase is composed of an oxygenase component KshA and a reductase component KshB.</text>
</comment>
<name>A0ABP8PD39_9NOCA</name>